<dbReference type="GO" id="GO:0005739">
    <property type="term" value="C:mitochondrion"/>
    <property type="evidence" value="ECO:0007669"/>
    <property type="project" value="TreeGrafter"/>
</dbReference>
<dbReference type="PANTHER" id="PTHR10513:SF24">
    <property type="entry name" value="THYMIDINE KINASE 2, MITOCHONDRIAL"/>
    <property type="match status" value="1"/>
</dbReference>
<organism evidence="5 6">
    <name type="scientific">Bemisia tabaci</name>
    <name type="common">Sweetpotato whitefly</name>
    <name type="synonym">Aleurodes tabaci</name>
    <dbReference type="NCBI Taxonomy" id="7038"/>
    <lineage>
        <taxon>Eukaryota</taxon>
        <taxon>Metazoa</taxon>
        <taxon>Ecdysozoa</taxon>
        <taxon>Arthropoda</taxon>
        <taxon>Hexapoda</taxon>
        <taxon>Insecta</taxon>
        <taxon>Pterygota</taxon>
        <taxon>Neoptera</taxon>
        <taxon>Paraneoptera</taxon>
        <taxon>Hemiptera</taxon>
        <taxon>Sternorrhyncha</taxon>
        <taxon>Aleyrodoidea</taxon>
        <taxon>Aleyrodidae</taxon>
        <taxon>Aleyrodinae</taxon>
        <taxon>Bemisia</taxon>
    </lineage>
</organism>
<name>A0A9P0AGM1_BEMTA</name>
<evidence type="ECO:0000256" key="1">
    <source>
        <dbReference type="ARBA" id="ARBA00007420"/>
    </source>
</evidence>
<reference evidence="5" key="1">
    <citation type="submission" date="2021-12" db="EMBL/GenBank/DDBJ databases">
        <authorList>
            <person name="King R."/>
        </authorList>
    </citation>
    <scope>NUCLEOTIDE SEQUENCE</scope>
</reference>
<evidence type="ECO:0000256" key="3">
    <source>
        <dbReference type="PIRSR" id="PIRSR000705-3"/>
    </source>
</evidence>
<dbReference type="InterPro" id="IPR027417">
    <property type="entry name" value="P-loop_NTPase"/>
</dbReference>
<feature type="binding site" evidence="3">
    <location>
        <begin position="16"/>
        <end position="24"/>
    </location>
    <ligand>
        <name>ATP</name>
        <dbReference type="ChEBI" id="CHEBI:30616"/>
    </ligand>
</feature>
<dbReference type="PANTHER" id="PTHR10513">
    <property type="entry name" value="DEOXYNUCLEOSIDE KINASE"/>
    <property type="match status" value="1"/>
</dbReference>
<dbReference type="FunFam" id="3.40.50.300:FF:001571">
    <property type="entry name" value="Deoxynucleoside kinase"/>
    <property type="match status" value="1"/>
</dbReference>
<sequence length="238" mass="27533">MSCNSARRPFTVFVEGNIGSGKSTFLSYFNDFADIFVALEPVHLWQDVNGHNILELMYETPLLWSFAFQSLVQKTMLDIHTAKCSQPVKMMERSLQSGRHVFIENLYRQNVMASAEYTVLTSFYESMLKNFDVNGDLIIYLRSDPEVVYNRMRERGRTEENQVSLEYLKQIHQLHEDWLVRKTVVENLPPVLILDANSSLATMEKEFKKCENIIYSRLNQLDSAQLSNASTPDILTMV</sequence>
<keyword evidence="3" id="KW-0067">ATP-binding</keyword>
<feature type="active site" description="Proton acceptor" evidence="2">
    <location>
        <position position="92"/>
    </location>
</feature>
<dbReference type="KEGG" id="btab:109030166"/>
<dbReference type="CDD" id="cd01673">
    <property type="entry name" value="dNK"/>
    <property type="match status" value="1"/>
</dbReference>
<feature type="binding site" evidence="3">
    <location>
        <begin position="151"/>
        <end position="155"/>
    </location>
    <ligand>
        <name>ATP</name>
        <dbReference type="ChEBI" id="CHEBI:30616"/>
    </ligand>
</feature>
<comment type="similarity">
    <text evidence="1">Belongs to the DCK/DGK family.</text>
</comment>
<dbReference type="InterPro" id="IPR002624">
    <property type="entry name" value="DCK/DGK"/>
</dbReference>
<dbReference type="SUPFAM" id="SSF52540">
    <property type="entry name" value="P-loop containing nucleoside triphosphate hydrolases"/>
    <property type="match status" value="1"/>
</dbReference>
<dbReference type="Gene3D" id="3.40.50.300">
    <property type="entry name" value="P-loop containing nucleotide triphosphate hydrolases"/>
    <property type="match status" value="1"/>
</dbReference>
<protein>
    <recommendedName>
        <fullName evidence="4">Deoxynucleoside kinase domain-containing protein</fullName>
    </recommendedName>
</protein>
<feature type="domain" description="Deoxynucleoside kinase" evidence="4">
    <location>
        <begin position="13"/>
        <end position="209"/>
    </location>
</feature>
<dbReference type="InterPro" id="IPR050566">
    <property type="entry name" value="Deoxyribonucleoside_kinase"/>
</dbReference>
<evidence type="ECO:0000313" key="6">
    <source>
        <dbReference type="Proteomes" id="UP001152759"/>
    </source>
</evidence>
<dbReference type="AlphaFoldDB" id="A0A9P0AGM1"/>
<evidence type="ECO:0000256" key="2">
    <source>
        <dbReference type="PIRSR" id="PIRSR000705-1"/>
    </source>
</evidence>
<evidence type="ECO:0000313" key="5">
    <source>
        <dbReference type="EMBL" id="CAH0392434.1"/>
    </source>
</evidence>
<dbReference type="InterPro" id="IPR031314">
    <property type="entry name" value="DNK_dom"/>
</dbReference>
<keyword evidence="3" id="KW-0547">Nucleotide-binding</keyword>
<dbReference type="EMBL" id="OU963867">
    <property type="protein sequence ID" value="CAH0392434.1"/>
    <property type="molecule type" value="Genomic_DNA"/>
</dbReference>
<dbReference type="GO" id="GO:0005524">
    <property type="term" value="F:ATP binding"/>
    <property type="evidence" value="ECO:0007669"/>
    <property type="project" value="UniProtKB-KW"/>
</dbReference>
<dbReference type="Proteomes" id="UP001152759">
    <property type="component" value="Chromosome 6"/>
</dbReference>
<accession>A0A9P0AGM1</accession>
<proteinExistence type="inferred from homology"/>
<keyword evidence="6" id="KW-1185">Reference proteome</keyword>
<evidence type="ECO:0000259" key="4">
    <source>
        <dbReference type="Pfam" id="PF01712"/>
    </source>
</evidence>
<dbReference type="Pfam" id="PF01712">
    <property type="entry name" value="dNK"/>
    <property type="match status" value="1"/>
</dbReference>
<dbReference type="PIRSF" id="PIRSF000705">
    <property type="entry name" value="DNK"/>
    <property type="match status" value="1"/>
</dbReference>
<dbReference type="GO" id="GO:0019136">
    <property type="term" value="F:deoxynucleoside kinase activity"/>
    <property type="evidence" value="ECO:0007669"/>
    <property type="project" value="InterPro"/>
</dbReference>
<gene>
    <name evidence="5" type="ORF">BEMITA_LOCUS10956</name>
</gene>